<accession>A0A176VDE3</accession>
<feature type="region of interest" description="Disordered" evidence="1">
    <location>
        <begin position="1"/>
        <end position="44"/>
    </location>
</feature>
<comment type="caution">
    <text evidence="2">The sequence shown here is derived from an EMBL/GenBank/DDBJ whole genome shotgun (WGS) entry which is preliminary data.</text>
</comment>
<dbReference type="EMBL" id="LVLJ01004000">
    <property type="protein sequence ID" value="OAE18820.1"/>
    <property type="molecule type" value="Genomic_DNA"/>
</dbReference>
<reference evidence="2" key="1">
    <citation type="submission" date="2016-03" db="EMBL/GenBank/DDBJ databases">
        <title>Mechanisms controlling the formation of the plant cell surface in tip-growing cells are functionally conserved among land plants.</title>
        <authorList>
            <person name="Honkanen S."/>
            <person name="Jones V.A."/>
            <person name="Morieri G."/>
            <person name="Champion C."/>
            <person name="Hetherington A.J."/>
            <person name="Kelly S."/>
            <person name="Saint-Marcoux D."/>
            <person name="Proust H."/>
            <person name="Prescott H."/>
            <person name="Dolan L."/>
        </authorList>
    </citation>
    <scope>NUCLEOTIDE SEQUENCE [LARGE SCALE GENOMIC DNA]</scope>
    <source>
        <tissue evidence="2">Whole gametophyte</tissue>
    </source>
</reference>
<organism evidence="2 3">
    <name type="scientific">Marchantia polymorpha subsp. ruderalis</name>
    <dbReference type="NCBI Taxonomy" id="1480154"/>
    <lineage>
        <taxon>Eukaryota</taxon>
        <taxon>Viridiplantae</taxon>
        <taxon>Streptophyta</taxon>
        <taxon>Embryophyta</taxon>
        <taxon>Marchantiophyta</taxon>
        <taxon>Marchantiopsida</taxon>
        <taxon>Marchantiidae</taxon>
        <taxon>Marchantiales</taxon>
        <taxon>Marchantiaceae</taxon>
        <taxon>Marchantia</taxon>
    </lineage>
</organism>
<dbReference type="AlphaFoldDB" id="A0A176VDE3"/>
<name>A0A176VDE3_MARPO</name>
<gene>
    <name evidence="2" type="ORF">AXG93_313s1170</name>
</gene>
<keyword evidence="3" id="KW-1185">Reference proteome</keyword>
<evidence type="ECO:0000313" key="2">
    <source>
        <dbReference type="EMBL" id="OAE18820.1"/>
    </source>
</evidence>
<evidence type="ECO:0000256" key="1">
    <source>
        <dbReference type="SAM" id="MobiDB-lite"/>
    </source>
</evidence>
<evidence type="ECO:0000313" key="3">
    <source>
        <dbReference type="Proteomes" id="UP000077202"/>
    </source>
</evidence>
<proteinExistence type="predicted"/>
<protein>
    <submittedName>
        <fullName evidence="2">Uncharacterized protein</fullName>
    </submittedName>
</protein>
<sequence>MARGRMAAQPERLTRTAPVGDRMAQERPRGTRSIGRRGSPENDLINGAAYRMRSRSGEVSPHFHVIDLSMHISRTTDNPDGYLPDPHAIIVIHPPYSTIAVQWPILDGHVAAAFDDARLI</sequence>
<dbReference type="Proteomes" id="UP000077202">
    <property type="component" value="Unassembled WGS sequence"/>
</dbReference>